<dbReference type="AlphaFoldDB" id="D3AMZ0"/>
<sequence length="48" mass="5618">MPLRHCPNFGHSIFLPILFFPLINPLYFQNDYNLSKQKVQSEPAGVRE</sequence>
<feature type="transmembrane region" description="Helical" evidence="1">
    <location>
        <begin position="12"/>
        <end position="28"/>
    </location>
</feature>
<comment type="caution">
    <text evidence="2">The sequence shown here is derived from an EMBL/GenBank/DDBJ whole genome shotgun (WGS) entry which is preliminary data.</text>
</comment>
<keyword evidence="1" id="KW-0812">Transmembrane</keyword>
<reference evidence="2 3" key="1">
    <citation type="submission" date="2010-01" db="EMBL/GenBank/DDBJ databases">
        <authorList>
            <person name="Weinstock G."/>
            <person name="Sodergren E."/>
            <person name="Clifton S."/>
            <person name="Fulton L."/>
            <person name="Fulton B."/>
            <person name="Courtney L."/>
            <person name="Fronick C."/>
            <person name="Harrison M."/>
            <person name="Strong C."/>
            <person name="Farmer C."/>
            <person name="Delahaunty K."/>
            <person name="Markovic C."/>
            <person name="Hall O."/>
            <person name="Minx P."/>
            <person name="Tomlinson C."/>
            <person name="Mitreva M."/>
            <person name="Nelson J."/>
            <person name="Hou S."/>
            <person name="Wollam A."/>
            <person name="Pepin K.H."/>
            <person name="Johnson M."/>
            <person name="Bhonagiri V."/>
            <person name="Nash W.E."/>
            <person name="Warren W."/>
            <person name="Chinwalla A."/>
            <person name="Mardis E.R."/>
            <person name="Wilson R.K."/>
        </authorList>
    </citation>
    <scope>NUCLEOTIDE SEQUENCE [LARGE SCALE GENOMIC DNA]</scope>
    <source>
        <strain evidence="2 3">DSM 13479</strain>
    </source>
</reference>
<protein>
    <submittedName>
        <fullName evidence="2">Uncharacterized protein</fullName>
    </submittedName>
</protein>
<accession>D3AMZ0</accession>
<gene>
    <name evidence="2" type="ORF">CLOSTHATH_04991</name>
</gene>
<dbReference type="EMBL" id="ACIO01000493">
    <property type="protein sequence ID" value="EFC96818.1"/>
    <property type="molecule type" value="Genomic_DNA"/>
</dbReference>
<dbReference type="Proteomes" id="UP000004968">
    <property type="component" value="Unassembled WGS sequence"/>
</dbReference>
<keyword evidence="1" id="KW-0472">Membrane</keyword>
<organism evidence="2 3">
    <name type="scientific">Hungatella hathewayi DSM 13479</name>
    <dbReference type="NCBI Taxonomy" id="566550"/>
    <lineage>
        <taxon>Bacteria</taxon>
        <taxon>Bacillati</taxon>
        <taxon>Bacillota</taxon>
        <taxon>Clostridia</taxon>
        <taxon>Lachnospirales</taxon>
        <taxon>Lachnospiraceae</taxon>
        <taxon>Hungatella</taxon>
    </lineage>
</organism>
<dbReference type="HOGENOM" id="CLU_3153677_0_0_9"/>
<evidence type="ECO:0000313" key="3">
    <source>
        <dbReference type="Proteomes" id="UP000004968"/>
    </source>
</evidence>
<proteinExistence type="predicted"/>
<evidence type="ECO:0000256" key="1">
    <source>
        <dbReference type="SAM" id="Phobius"/>
    </source>
</evidence>
<keyword evidence="1" id="KW-1133">Transmembrane helix</keyword>
<name>D3AMZ0_9FIRM</name>
<evidence type="ECO:0000313" key="2">
    <source>
        <dbReference type="EMBL" id="EFC96818.1"/>
    </source>
</evidence>